<dbReference type="Proteomes" id="UP000002051">
    <property type="component" value="Unassembled WGS sequence"/>
</dbReference>
<reference evidence="2" key="3">
    <citation type="submission" date="2015-04" db="UniProtKB">
        <authorList>
            <consortium name="EnsemblPlants"/>
        </authorList>
    </citation>
    <scope>IDENTIFICATION</scope>
    <source>
        <strain evidence="2">cv. Jemalong A17</strain>
    </source>
</reference>
<gene>
    <name evidence="1" type="ordered locus">MTR_7g117525</name>
</gene>
<evidence type="ECO:0000313" key="2">
    <source>
        <dbReference type="EnsemblPlants" id="KEH24659"/>
    </source>
</evidence>
<organism evidence="1 3">
    <name type="scientific">Medicago truncatula</name>
    <name type="common">Barrel medic</name>
    <name type="synonym">Medicago tribuloides</name>
    <dbReference type="NCBI Taxonomy" id="3880"/>
    <lineage>
        <taxon>Eukaryota</taxon>
        <taxon>Viridiplantae</taxon>
        <taxon>Streptophyta</taxon>
        <taxon>Embryophyta</taxon>
        <taxon>Tracheophyta</taxon>
        <taxon>Spermatophyta</taxon>
        <taxon>Magnoliopsida</taxon>
        <taxon>eudicotyledons</taxon>
        <taxon>Gunneridae</taxon>
        <taxon>Pentapetalae</taxon>
        <taxon>rosids</taxon>
        <taxon>fabids</taxon>
        <taxon>Fabales</taxon>
        <taxon>Fabaceae</taxon>
        <taxon>Papilionoideae</taxon>
        <taxon>50 kb inversion clade</taxon>
        <taxon>NPAAA clade</taxon>
        <taxon>Hologalegina</taxon>
        <taxon>IRL clade</taxon>
        <taxon>Trifolieae</taxon>
        <taxon>Medicago</taxon>
    </lineage>
</organism>
<dbReference type="AlphaFoldDB" id="A0A072U4I9"/>
<protein>
    <submittedName>
        <fullName evidence="1 2">Uncharacterized protein</fullName>
    </submittedName>
</protein>
<evidence type="ECO:0000313" key="1">
    <source>
        <dbReference type="EMBL" id="KEH24659.1"/>
    </source>
</evidence>
<dbReference type="EMBL" id="CM001223">
    <property type="protein sequence ID" value="KEH24659.1"/>
    <property type="molecule type" value="Genomic_DNA"/>
</dbReference>
<proteinExistence type="predicted"/>
<evidence type="ECO:0000313" key="3">
    <source>
        <dbReference type="Proteomes" id="UP000002051"/>
    </source>
</evidence>
<keyword evidence="3" id="KW-1185">Reference proteome</keyword>
<name>A0A072U4I9_MEDTR</name>
<sequence length="93" mass="11110">MSLKTSEQRHQYLIHEPQLYPKVFLDCVDYEVEIHQLQTKRPHLCRNWITQHFFLRVLKTFFDLSLSWRASPMVALGLAHHCFSNSNELLEPT</sequence>
<accession>A0A072U4I9</accession>
<dbReference type="HOGENOM" id="CLU_2403041_0_0_1"/>
<reference evidence="1 3" key="2">
    <citation type="journal article" date="2014" name="BMC Genomics">
        <title>An improved genome release (version Mt4.0) for the model legume Medicago truncatula.</title>
        <authorList>
            <person name="Tang H."/>
            <person name="Krishnakumar V."/>
            <person name="Bidwell S."/>
            <person name="Rosen B."/>
            <person name="Chan A."/>
            <person name="Zhou S."/>
            <person name="Gentzbittel L."/>
            <person name="Childs K.L."/>
            <person name="Yandell M."/>
            <person name="Gundlach H."/>
            <person name="Mayer K.F."/>
            <person name="Schwartz D.C."/>
            <person name="Town C.D."/>
        </authorList>
    </citation>
    <scope>GENOME REANNOTATION</scope>
    <source>
        <strain evidence="1">A17</strain>
        <strain evidence="2 3">cv. Jemalong A17</strain>
    </source>
</reference>
<dbReference type="EnsemblPlants" id="KEH24659">
    <property type="protein sequence ID" value="KEH24659"/>
    <property type="gene ID" value="MTR_7g117525"/>
</dbReference>
<reference evidence="1 3" key="1">
    <citation type="journal article" date="2011" name="Nature">
        <title>The Medicago genome provides insight into the evolution of rhizobial symbioses.</title>
        <authorList>
            <person name="Young N.D."/>
            <person name="Debelle F."/>
            <person name="Oldroyd G.E."/>
            <person name="Geurts R."/>
            <person name="Cannon S.B."/>
            <person name="Udvardi M.K."/>
            <person name="Benedito V.A."/>
            <person name="Mayer K.F."/>
            <person name="Gouzy J."/>
            <person name="Schoof H."/>
            <person name="Van de Peer Y."/>
            <person name="Proost S."/>
            <person name="Cook D.R."/>
            <person name="Meyers B.C."/>
            <person name="Spannagl M."/>
            <person name="Cheung F."/>
            <person name="De Mita S."/>
            <person name="Krishnakumar V."/>
            <person name="Gundlach H."/>
            <person name="Zhou S."/>
            <person name="Mudge J."/>
            <person name="Bharti A.K."/>
            <person name="Murray J.D."/>
            <person name="Naoumkina M.A."/>
            <person name="Rosen B."/>
            <person name="Silverstein K.A."/>
            <person name="Tang H."/>
            <person name="Rombauts S."/>
            <person name="Zhao P.X."/>
            <person name="Zhou P."/>
            <person name="Barbe V."/>
            <person name="Bardou P."/>
            <person name="Bechner M."/>
            <person name="Bellec A."/>
            <person name="Berger A."/>
            <person name="Berges H."/>
            <person name="Bidwell S."/>
            <person name="Bisseling T."/>
            <person name="Choisne N."/>
            <person name="Couloux A."/>
            <person name="Denny R."/>
            <person name="Deshpande S."/>
            <person name="Dai X."/>
            <person name="Doyle J.J."/>
            <person name="Dudez A.M."/>
            <person name="Farmer A.D."/>
            <person name="Fouteau S."/>
            <person name="Franken C."/>
            <person name="Gibelin C."/>
            <person name="Gish J."/>
            <person name="Goldstein S."/>
            <person name="Gonzalez A.J."/>
            <person name="Green P.J."/>
            <person name="Hallab A."/>
            <person name="Hartog M."/>
            <person name="Hua A."/>
            <person name="Humphray S.J."/>
            <person name="Jeong D.H."/>
            <person name="Jing Y."/>
            <person name="Jocker A."/>
            <person name="Kenton S.M."/>
            <person name="Kim D.J."/>
            <person name="Klee K."/>
            <person name="Lai H."/>
            <person name="Lang C."/>
            <person name="Lin S."/>
            <person name="Macmil S.L."/>
            <person name="Magdelenat G."/>
            <person name="Matthews L."/>
            <person name="McCorrison J."/>
            <person name="Monaghan E.L."/>
            <person name="Mun J.H."/>
            <person name="Najar F.Z."/>
            <person name="Nicholson C."/>
            <person name="Noirot C."/>
            <person name="O'Bleness M."/>
            <person name="Paule C.R."/>
            <person name="Poulain J."/>
            <person name="Prion F."/>
            <person name="Qin B."/>
            <person name="Qu C."/>
            <person name="Retzel E.F."/>
            <person name="Riddle C."/>
            <person name="Sallet E."/>
            <person name="Samain S."/>
            <person name="Samson N."/>
            <person name="Sanders I."/>
            <person name="Saurat O."/>
            <person name="Scarpelli C."/>
            <person name="Schiex T."/>
            <person name="Segurens B."/>
            <person name="Severin A.J."/>
            <person name="Sherrier D.J."/>
            <person name="Shi R."/>
            <person name="Sims S."/>
            <person name="Singer S.R."/>
            <person name="Sinharoy S."/>
            <person name="Sterck L."/>
            <person name="Viollet A."/>
            <person name="Wang B.B."/>
            <person name="Wang K."/>
            <person name="Wang M."/>
            <person name="Wang X."/>
            <person name="Warfsmann J."/>
            <person name="Weissenbach J."/>
            <person name="White D.D."/>
            <person name="White J.D."/>
            <person name="Wiley G.B."/>
            <person name="Wincker P."/>
            <person name="Xing Y."/>
            <person name="Yang L."/>
            <person name="Yao Z."/>
            <person name="Ying F."/>
            <person name="Zhai J."/>
            <person name="Zhou L."/>
            <person name="Zuber A."/>
            <person name="Denarie J."/>
            <person name="Dixon R.A."/>
            <person name="May G.D."/>
            <person name="Schwartz D.C."/>
            <person name="Rogers J."/>
            <person name="Quetier F."/>
            <person name="Town C.D."/>
            <person name="Roe B.A."/>
        </authorList>
    </citation>
    <scope>NUCLEOTIDE SEQUENCE [LARGE SCALE GENOMIC DNA]</scope>
    <source>
        <strain evidence="1">A17</strain>
        <strain evidence="2 3">cv. Jemalong A17</strain>
    </source>
</reference>